<reference evidence="2" key="1">
    <citation type="submission" date="2016-10" db="EMBL/GenBank/DDBJ databases">
        <authorList>
            <person name="Varghese N."/>
            <person name="Submissions S."/>
        </authorList>
    </citation>
    <scope>NUCLEOTIDE SEQUENCE [LARGE SCALE GENOMIC DNA]</scope>
    <source>
        <strain evidence="2">Z-7934</strain>
    </source>
</reference>
<organism evidence="1 2">
    <name type="scientific">Tindallia magadiensis</name>
    <dbReference type="NCBI Taxonomy" id="69895"/>
    <lineage>
        <taxon>Bacteria</taxon>
        <taxon>Bacillati</taxon>
        <taxon>Bacillota</taxon>
        <taxon>Clostridia</taxon>
        <taxon>Peptostreptococcales</taxon>
        <taxon>Tindalliaceae</taxon>
        <taxon>Tindallia</taxon>
    </lineage>
</organism>
<keyword evidence="2" id="KW-1185">Reference proteome</keyword>
<gene>
    <name evidence="1" type="ORF">SAMN05192551_101429</name>
</gene>
<accession>A0A1I3AVI8</accession>
<proteinExistence type="predicted"/>
<evidence type="ECO:0000313" key="2">
    <source>
        <dbReference type="Proteomes" id="UP000199287"/>
    </source>
</evidence>
<sequence>MMRKQKNNESTNSRKKVKCGVITCIHCIIDTCALESCDLQERIFLQEE</sequence>
<evidence type="ECO:0000313" key="1">
    <source>
        <dbReference type="EMBL" id="SFH54042.1"/>
    </source>
</evidence>
<name>A0A1I3AVI8_9FIRM</name>
<dbReference type="Proteomes" id="UP000199287">
    <property type="component" value="Unassembled WGS sequence"/>
</dbReference>
<protein>
    <submittedName>
        <fullName evidence="1">Uncharacterized protein</fullName>
    </submittedName>
</protein>
<dbReference type="AlphaFoldDB" id="A0A1I3AVI8"/>
<dbReference type="EMBL" id="FOQA01000001">
    <property type="protein sequence ID" value="SFH54042.1"/>
    <property type="molecule type" value="Genomic_DNA"/>
</dbReference>